<dbReference type="InterPro" id="IPR004604">
    <property type="entry name" value="DNA_recomb/repair_RecN"/>
</dbReference>
<evidence type="ECO:0000256" key="5">
    <source>
        <dbReference type="ARBA" id="ARBA00023204"/>
    </source>
</evidence>
<dbReference type="PANTHER" id="PTHR11059">
    <property type="entry name" value="DNA REPAIR PROTEIN RECN"/>
    <property type="match status" value="1"/>
</dbReference>
<evidence type="ECO:0000256" key="3">
    <source>
        <dbReference type="ARBA" id="ARBA00022763"/>
    </source>
</evidence>
<dbReference type="GO" id="GO:0009432">
    <property type="term" value="P:SOS response"/>
    <property type="evidence" value="ECO:0007669"/>
    <property type="project" value="TreeGrafter"/>
</dbReference>
<dbReference type="Proteomes" id="UP000269208">
    <property type="component" value="Chromosome"/>
</dbReference>
<keyword evidence="5" id="KW-0234">DNA repair</keyword>
<comment type="function">
    <text evidence="1">May be involved in recombinational repair of damaged DNA.</text>
</comment>
<proteinExistence type="predicted"/>
<keyword evidence="2" id="KW-0547">Nucleotide-binding</keyword>
<evidence type="ECO:0000256" key="1">
    <source>
        <dbReference type="ARBA" id="ARBA00003618"/>
    </source>
</evidence>
<keyword evidence="3" id="KW-0227">DNA damage</keyword>
<accession>A0A3S4HXA4</accession>
<protein>
    <submittedName>
        <fullName evidence="6">DNA repair protein</fullName>
    </submittedName>
</protein>
<keyword evidence="4" id="KW-0067">ATP-binding</keyword>
<evidence type="ECO:0000313" key="7">
    <source>
        <dbReference type="Proteomes" id="UP000269208"/>
    </source>
</evidence>
<dbReference type="AlphaFoldDB" id="A0A3S4HXA4"/>
<evidence type="ECO:0000256" key="4">
    <source>
        <dbReference type="ARBA" id="ARBA00022840"/>
    </source>
</evidence>
<evidence type="ECO:0000256" key="2">
    <source>
        <dbReference type="ARBA" id="ARBA00022741"/>
    </source>
</evidence>
<dbReference type="GO" id="GO:0006310">
    <property type="term" value="P:DNA recombination"/>
    <property type="evidence" value="ECO:0007669"/>
    <property type="project" value="InterPro"/>
</dbReference>
<sequence length="122" mass="14070">MDSKLSGILDMLEEATIQLTEASDELRHYCERLDLDPNRLFELEQRIAKQISLARKHHVSPEALPQLYQSLLEEQQQLDDQADSLETLTLAVNKHHQQALETAQALHQQRQFYAQELGAVDH</sequence>
<reference evidence="6 7" key="1">
    <citation type="submission" date="2018-12" db="EMBL/GenBank/DDBJ databases">
        <authorList>
            <consortium name="Pathogen Informatics"/>
        </authorList>
    </citation>
    <scope>NUCLEOTIDE SEQUENCE [LARGE SCALE GENOMIC DNA]</scope>
    <source>
        <strain evidence="6 7">NCTC6754</strain>
    </source>
</reference>
<name>A0A3S4HXA4_SALET</name>
<gene>
    <name evidence="6" type="primary">recN_2</name>
    <name evidence="6" type="ORF">NCTC6754_03899</name>
</gene>
<evidence type="ECO:0000313" key="6">
    <source>
        <dbReference type="EMBL" id="VEB55566.1"/>
    </source>
</evidence>
<dbReference type="GO" id="GO:0006281">
    <property type="term" value="P:DNA repair"/>
    <property type="evidence" value="ECO:0007669"/>
    <property type="project" value="UniProtKB-KW"/>
</dbReference>
<dbReference type="GO" id="GO:0005524">
    <property type="term" value="F:ATP binding"/>
    <property type="evidence" value="ECO:0007669"/>
    <property type="project" value="UniProtKB-KW"/>
</dbReference>
<dbReference type="GO" id="GO:0043590">
    <property type="term" value="C:bacterial nucleoid"/>
    <property type="evidence" value="ECO:0007669"/>
    <property type="project" value="TreeGrafter"/>
</dbReference>
<organism evidence="6 7">
    <name type="scientific">Salmonella enterica I</name>
    <dbReference type="NCBI Taxonomy" id="59201"/>
    <lineage>
        <taxon>Bacteria</taxon>
        <taxon>Pseudomonadati</taxon>
        <taxon>Pseudomonadota</taxon>
        <taxon>Gammaproteobacteria</taxon>
        <taxon>Enterobacterales</taxon>
        <taxon>Enterobacteriaceae</taxon>
        <taxon>Salmonella</taxon>
    </lineage>
</organism>
<dbReference type="EMBL" id="LR134190">
    <property type="protein sequence ID" value="VEB55566.1"/>
    <property type="molecule type" value="Genomic_DNA"/>
</dbReference>
<dbReference type="Gene3D" id="6.10.140.1090">
    <property type="match status" value="1"/>
</dbReference>
<dbReference type="PANTHER" id="PTHR11059:SF0">
    <property type="entry name" value="DNA REPAIR PROTEIN RECN"/>
    <property type="match status" value="1"/>
</dbReference>